<accession>A0A0P0Y2S9</accession>
<organism evidence="2 3">
    <name type="scientific">Oryza sativa subsp. japonica</name>
    <name type="common">Rice</name>
    <dbReference type="NCBI Taxonomy" id="39947"/>
    <lineage>
        <taxon>Eukaryota</taxon>
        <taxon>Viridiplantae</taxon>
        <taxon>Streptophyta</taxon>
        <taxon>Embryophyta</taxon>
        <taxon>Tracheophyta</taxon>
        <taxon>Spermatophyta</taxon>
        <taxon>Magnoliopsida</taxon>
        <taxon>Liliopsida</taxon>
        <taxon>Poales</taxon>
        <taxon>Poaceae</taxon>
        <taxon>BOP clade</taxon>
        <taxon>Oryzoideae</taxon>
        <taxon>Oryzeae</taxon>
        <taxon>Oryzinae</taxon>
        <taxon>Oryza</taxon>
        <taxon>Oryza sativa</taxon>
    </lineage>
</organism>
<feature type="transmembrane region" description="Helical" evidence="1">
    <location>
        <begin position="85"/>
        <end position="106"/>
    </location>
</feature>
<reference evidence="3" key="1">
    <citation type="journal article" date="2005" name="Nature">
        <title>The map-based sequence of the rice genome.</title>
        <authorList>
            <consortium name="International rice genome sequencing project (IRGSP)"/>
            <person name="Matsumoto T."/>
            <person name="Wu J."/>
            <person name="Kanamori H."/>
            <person name="Katayose Y."/>
            <person name="Fujisawa M."/>
            <person name="Namiki N."/>
            <person name="Mizuno H."/>
            <person name="Yamamoto K."/>
            <person name="Antonio B.A."/>
            <person name="Baba T."/>
            <person name="Sakata K."/>
            <person name="Nagamura Y."/>
            <person name="Aoki H."/>
            <person name="Arikawa K."/>
            <person name="Arita K."/>
            <person name="Bito T."/>
            <person name="Chiden Y."/>
            <person name="Fujitsuka N."/>
            <person name="Fukunaka R."/>
            <person name="Hamada M."/>
            <person name="Harada C."/>
            <person name="Hayashi A."/>
            <person name="Hijishita S."/>
            <person name="Honda M."/>
            <person name="Hosokawa S."/>
            <person name="Ichikawa Y."/>
            <person name="Idonuma A."/>
            <person name="Iijima M."/>
            <person name="Ikeda M."/>
            <person name="Ikeno M."/>
            <person name="Ito K."/>
            <person name="Ito S."/>
            <person name="Ito T."/>
            <person name="Ito Y."/>
            <person name="Ito Y."/>
            <person name="Iwabuchi A."/>
            <person name="Kamiya K."/>
            <person name="Karasawa W."/>
            <person name="Kurita K."/>
            <person name="Katagiri S."/>
            <person name="Kikuta A."/>
            <person name="Kobayashi H."/>
            <person name="Kobayashi N."/>
            <person name="Machita K."/>
            <person name="Maehara T."/>
            <person name="Masukawa M."/>
            <person name="Mizubayashi T."/>
            <person name="Mukai Y."/>
            <person name="Nagasaki H."/>
            <person name="Nagata Y."/>
            <person name="Naito S."/>
            <person name="Nakashima M."/>
            <person name="Nakama Y."/>
            <person name="Nakamichi Y."/>
            <person name="Nakamura M."/>
            <person name="Meguro A."/>
            <person name="Negishi M."/>
            <person name="Ohta I."/>
            <person name="Ohta T."/>
            <person name="Okamoto M."/>
            <person name="Ono N."/>
            <person name="Saji S."/>
            <person name="Sakaguchi M."/>
            <person name="Sakai K."/>
            <person name="Shibata M."/>
            <person name="Shimokawa T."/>
            <person name="Song J."/>
            <person name="Takazaki Y."/>
            <person name="Terasawa K."/>
            <person name="Tsugane M."/>
            <person name="Tsuji K."/>
            <person name="Ueda S."/>
            <person name="Waki K."/>
            <person name="Yamagata H."/>
            <person name="Yamamoto M."/>
            <person name="Yamamoto S."/>
            <person name="Yamane H."/>
            <person name="Yoshiki S."/>
            <person name="Yoshihara R."/>
            <person name="Yukawa K."/>
            <person name="Zhong H."/>
            <person name="Yano M."/>
            <person name="Yuan Q."/>
            <person name="Ouyang S."/>
            <person name="Liu J."/>
            <person name="Jones K.M."/>
            <person name="Gansberger K."/>
            <person name="Moffat K."/>
            <person name="Hill J."/>
            <person name="Bera J."/>
            <person name="Fadrosh D."/>
            <person name="Jin S."/>
            <person name="Johri S."/>
            <person name="Kim M."/>
            <person name="Overton L."/>
            <person name="Reardon M."/>
            <person name="Tsitrin T."/>
            <person name="Vuong H."/>
            <person name="Weaver B."/>
            <person name="Ciecko A."/>
            <person name="Tallon L."/>
            <person name="Jackson J."/>
            <person name="Pai G."/>
            <person name="Aken S.V."/>
            <person name="Utterback T."/>
            <person name="Reidmuller S."/>
            <person name="Feldblyum T."/>
            <person name="Hsiao J."/>
            <person name="Zismann V."/>
            <person name="Iobst S."/>
            <person name="de Vazeille A.R."/>
            <person name="Buell C.R."/>
            <person name="Ying K."/>
            <person name="Li Y."/>
            <person name="Lu T."/>
            <person name="Huang Y."/>
            <person name="Zhao Q."/>
            <person name="Feng Q."/>
            <person name="Zhang L."/>
            <person name="Zhu J."/>
            <person name="Weng Q."/>
            <person name="Mu J."/>
            <person name="Lu Y."/>
            <person name="Fan D."/>
            <person name="Liu Y."/>
            <person name="Guan J."/>
            <person name="Zhang Y."/>
            <person name="Yu S."/>
            <person name="Liu X."/>
            <person name="Zhang Y."/>
            <person name="Hong G."/>
            <person name="Han B."/>
            <person name="Choisne N."/>
            <person name="Demange N."/>
            <person name="Orjeda G."/>
            <person name="Samain S."/>
            <person name="Cattolico L."/>
            <person name="Pelletier E."/>
            <person name="Couloux A."/>
            <person name="Segurens B."/>
            <person name="Wincker P."/>
            <person name="D'Hont A."/>
            <person name="Scarpelli C."/>
            <person name="Weissenbach J."/>
            <person name="Salanoubat M."/>
            <person name="Quetier F."/>
            <person name="Yu Y."/>
            <person name="Kim H.R."/>
            <person name="Rambo T."/>
            <person name="Currie J."/>
            <person name="Collura K."/>
            <person name="Luo M."/>
            <person name="Yang T."/>
            <person name="Ammiraju J.S.S."/>
            <person name="Engler F."/>
            <person name="Soderlund C."/>
            <person name="Wing R.A."/>
            <person name="Palmer L.E."/>
            <person name="de la Bastide M."/>
            <person name="Spiegel L."/>
            <person name="Nascimento L."/>
            <person name="Zutavern T."/>
            <person name="O'Shaughnessy A."/>
            <person name="Dike S."/>
            <person name="Dedhia N."/>
            <person name="Preston R."/>
            <person name="Balija V."/>
            <person name="McCombie W.R."/>
            <person name="Chow T."/>
            <person name="Chen H."/>
            <person name="Chung M."/>
            <person name="Chen C."/>
            <person name="Shaw J."/>
            <person name="Wu H."/>
            <person name="Hsiao K."/>
            <person name="Chao Y."/>
            <person name="Chu M."/>
            <person name="Cheng C."/>
            <person name="Hour A."/>
            <person name="Lee P."/>
            <person name="Lin S."/>
            <person name="Lin Y."/>
            <person name="Liou J."/>
            <person name="Liu S."/>
            <person name="Hsing Y."/>
            <person name="Raghuvanshi S."/>
            <person name="Mohanty A."/>
            <person name="Bharti A.K."/>
            <person name="Gaur A."/>
            <person name="Gupta V."/>
            <person name="Kumar D."/>
            <person name="Ravi V."/>
            <person name="Vij S."/>
            <person name="Kapur A."/>
            <person name="Khurana P."/>
            <person name="Khurana P."/>
            <person name="Khurana J.P."/>
            <person name="Tyagi A.K."/>
            <person name="Gaikwad K."/>
            <person name="Singh A."/>
            <person name="Dalal V."/>
            <person name="Srivastava S."/>
            <person name="Dixit A."/>
            <person name="Pal A.K."/>
            <person name="Ghazi I.A."/>
            <person name="Yadav M."/>
            <person name="Pandit A."/>
            <person name="Bhargava A."/>
            <person name="Sureshbabu K."/>
            <person name="Batra K."/>
            <person name="Sharma T.R."/>
            <person name="Mohapatra T."/>
            <person name="Singh N.K."/>
            <person name="Messing J."/>
            <person name="Nelson A.B."/>
            <person name="Fuks G."/>
            <person name="Kavchok S."/>
            <person name="Keizer G."/>
            <person name="Linton E."/>
            <person name="Llaca V."/>
            <person name="Song R."/>
            <person name="Tanyolac B."/>
            <person name="Young S."/>
            <person name="Ho-Il K."/>
            <person name="Hahn J.H."/>
            <person name="Sangsakoo G."/>
            <person name="Vanavichit A."/>
            <person name="de Mattos Luiz.A.T."/>
            <person name="Zimmer P.D."/>
            <person name="Malone G."/>
            <person name="Dellagostin O."/>
            <person name="de Oliveira A.C."/>
            <person name="Bevan M."/>
            <person name="Bancroft I."/>
            <person name="Minx P."/>
            <person name="Cordum H."/>
            <person name="Wilson R."/>
            <person name="Cheng Z."/>
            <person name="Jin W."/>
            <person name="Jiang J."/>
            <person name="Leong S.A."/>
            <person name="Iwama H."/>
            <person name="Gojobori T."/>
            <person name="Itoh T."/>
            <person name="Niimura Y."/>
            <person name="Fujii Y."/>
            <person name="Habara T."/>
            <person name="Sakai H."/>
            <person name="Sato Y."/>
            <person name="Wilson G."/>
            <person name="Kumar K."/>
            <person name="McCouch S."/>
            <person name="Juretic N."/>
            <person name="Hoen D."/>
            <person name="Wright S."/>
            <person name="Bruskiewich R."/>
            <person name="Bureau T."/>
            <person name="Miyao A."/>
            <person name="Hirochika H."/>
            <person name="Nishikawa T."/>
            <person name="Kadowaki K."/>
            <person name="Sugiura M."/>
            <person name="Burr B."/>
            <person name="Sasaki T."/>
        </authorList>
    </citation>
    <scope>NUCLEOTIDE SEQUENCE [LARGE SCALE GENOMIC DNA]</scope>
    <source>
        <strain evidence="3">cv. Nipponbare</strain>
    </source>
</reference>
<name>A0A0P0Y2S9_ORYSJ</name>
<evidence type="ECO:0000313" key="2">
    <source>
        <dbReference type="EMBL" id="BAT14301.1"/>
    </source>
</evidence>
<dbReference type="Proteomes" id="UP000059680">
    <property type="component" value="Chromosome 11"/>
</dbReference>
<evidence type="ECO:0000256" key="1">
    <source>
        <dbReference type="SAM" id="Phobius"/>
    </source>
</evidence>
<dbReference type="PaxDb" id="39947-A0A0P0Y2S9"/>
<dbReference type="InParanoid" id="A0A0P0Y2S9"/>
<evidence type="ECO:0000313" key="3">
    <source>
        <dbReference type="Proteomes" id="UP000059680"/>
    </source>
</evidence>
<gene>
    <name evidence="2" type="ordered locus">Os11g0533900</name>
    <name evidence="2" type="ORF">OSNPB_110533900</name>
</gene>
<keyword evidence="1" id="KW-1133">Transmembrane helix</keyword>
<protein>
    <submittedName>
        <fullName evidence="2">Os11g0533900 protein</fullName>
    </submittedName>
</protein>
<dbReference type="AlphaFoldDB" id="A0A0P0Y2S9"/>
<proteinExistence type="predicted"/>
<keyword evidence="3" id="KW-1185">Reference proteome</keyword>
<dbReference type="EMBL" id="AP014967">
    <property type="protein sequence ID" value="BAT14301.1"/>
    <property type="molecule type" value="Genomic_DNA"/>
</dbReference>
<keyword evidence="1" id="KW-0812">Transmembrane</keyword>
<reference evidence="2 3" key="3">
    <citation type="journal article" date="2013" name="Rice">
        <title>Improvement of the Oryza sativa Nipponbare reference genome using next generation sequence and optical map data.</title>
        <authorList>
            <person name="Kawahara Y."/>
            <person name="de la Bastide M."/>
            <person name="Hamilton J.P."/>
            <person name="Kanamori H."/>
            <person name="McCombie W.R."/>
            <person name="Ouyang S."/>
            <person name="Schwartz D.C."/>
            <person name="Tanaka T."/>
            <person name="Wu J."/>
            <person name="Zhou S."/>
            <person name="Childs K.L."/>
            <person name="Davidson R.M."/>
            <person name="Lin H."/>
            <person name="Quesada-Ocampo L."/>
            <person name="Vaillancourt B."/>
            <person name="Sakai H."/>
            <person name="Lee S.S."/>
            <person name="Kim J."/>
            <person name="Numa H."/>
            <person name="Itoh T."/>
            <person name="Buell C.R."/>
            <person name="Matsumoto T."/>
        </authorList>
    </citation>
    <scope>NUCLEOTIDE SEQUENCE [LARGE SCALE GENOMIC DNA]</scope>
    <source>
        <strain evidence="3">cv. Nipponbare</strain>
    </source>
</reference>
<reference evidence="2 3" key="2">
    <citation type="journal article" date="2013" name="Plant Cell Physiol.">
        <title>Rice Annotation Project Database (RAP-DB): an integrative and interactive database for rice genomics.</title>
        <authorList>
            <person name="Sakai H."/>
            <person name="Lee S.S."/>
            <person name="Tanaka T."/>
            <person name="Numa H."/>
            <person name="Kim J."/>
            <person name="Kawahara Y."/>
            <person name="Wakimoto H."/>
            <person name="Yang C.C."/>
            <person name="Iwamoto M."/>
            <person name="Abe T."/>
            <person name="Yamada Y."/>
            <person name="Muto A."/>
            <person name="Inokuchi H."/>
            <person name="Ikemura T."/>
            <person name="Matsumoto T."/>
            <person name="Sasaki T."/>
            <person name="Itoh T."/>
        </authorList>
    </citation>
    <scope>NUCLEOTIDE SEQUENCE [LARGE SCALE GENOMIC DNA]</scope>
    <source>
        <strain evidence="3">cv. Nipponbare</strain>
    </source>
</reference>
<sequence>MPSHLYIHCQRNSAALALPPPTRRYQIHRLYTSAPPAQNYSLSCYRRATVVVPLPPDPQPAHLDNVGSVAQMPKHCRIHHRSQSFAAWASPPLLVLVIVGPLPPLLV</sequence>
<keyword evidence="1" id="KW-0472">Membrane</keyword>